<dbReference type="SUPFAM" id="SSF52402">
    <property type="entry name" value="Adenine nucleotide alpha hydrolases-like"/>
    <property type="match status" value="1"/>
</dbReference>
<feature type="domain" description="Aminotransferase class V" evidence="2">
    <location>
        <begin position="13"/>
        <end position="392"/>
    </location>
</feature>
<dbReference type="SUPFAM" id="SSF53383">
    <property type="entry name" value="PLP-dependent transferases"/>
    <property type="match status" value="1"/>
</dbReference>
<feature type="compositionally biased region" description="Basic and acidic residues" evidence="1">
    <location>
        <begin position="882"/>
        <end position="903"/>
    </location>
</feature>
<dbReference type="PANTHER" id="PTHR43686">
    <property type="entry name" value="SULFURTRANSFERASE-RELATED"/>
    <property type="match status" value="1"/>
</dbReference>
<dbReference type="Proteomes" id="UP001431209">
    <property type="component" value="Unassembled WGS sequence"/>
</dbReference>
<dbReference type="Pfam" id="PF00266">
    <property type="entry name" value="Aminotran_5"/>
    <property type="match status" value="1"/>
</dbReference>
<dbReference type="Gene3D" id="3.90.1150.10">
    <property type="entry name" value="Aspartate Aminotransferase, domain 1"/>
    <property type="match status" value="1"/>
</dbReference>
<dbReference type="InterPro" id="IPR014729">
    <property type="entry name" value="Rossmann-like_a/b/a_fold"/>
</dbReference>
<proteinExistence type="predicted"/>
<evidence type="ECO:0000259" key="2">
    <source>
        <dbReference type="Pfam" id="PF00266"/>
    </source>
</evidence>
<reference evidence="4 5" key="1">
    <citation type="submission" date="2024-03" db="EMBL/GenBank/DDBJ databases">
        <title>The Acrasis kona genome and developmental transcriptomes reveal deep origins of eukaryotic multicellular pathways.</title>
        <authorList>
            <person name="Sheikh S."/>
            <person name="Fu C.-J."/>
            <person name="Brown M.W."/>
            <person name="Baldauf S.L."/>
        </authorList>
    </citation>
    <scope>NUCLEOTIDE SEQUENCE [LARGE SCALE GENOMIC DNA]</scope>
    <source>
        <strain evidence="4 5">ATCC MYA-3509</strain>
    </source>
</reference>
<sequence>MFKSPFGYRMVTYCDYVASGRALTFIEDYVRSQVLTMYANTHTSTSVTGYQSSLFRLESRQIVRNNTNCSKKDILLFTGSGSTSALNKLIHLLNLDAEGGQKAIVFVGPYEHHSNILPWRESRNVIKVVNIKETSQGHIDVAHLESQLKEHSNLEGTLLIGAFSAASNITGILSDTIGITILLHKYKAFAVWDYACAAPYVNIDMNPNIKSQESDDHEHVDARKDAIFFSPHKFIGGVETPGVLIVKKHMFLNEKKPQHPGGGTVFFVTDDDHTYLKKKYEREEGGTPSIVGSVRTGLIFQLKKAVGDDYITKAERSLTQRATEKLVQNPNLVLLGPTHHDKLPIFSFLIKHDTQYLHYGFVSIFLNDLFGIQTRGGCACAGPYGLRLLGMDQPLAKSFEKELLFQDVKNNNEQEFLRPGFTRINLNYFFDQETVDYVLWAISFACEHAWKFLPQYTFYPETGEWYHINNKKFSTRRWLSNVSYQDGKMTYRQPVNQQIAANQKHKQYDAYKKEALLLLNQVSNANTVPEQSNLLHQSVDSDRLRWFLYPSEAYRQLINNTKSNRPFVFIPKTYPSSSPLELTPVENICVPQELDLYDDNEYTVNDKQEESPQPMMADVPTQPSKKNKLTLWPKVPAKKIMTPMKKAIKEFEMIKDGDRILLGLSGGKDSLTLLHCLKNLQRTGMVNFEFGACTVDPQTDAYDPSPLKKYLAKLGVPYFFESQNIIEVAKDCQATSICSWCSRMKRGILYNTARREGYNVLALGQHIDDLAESFMMSIFHNGFLRTMKAHYTIDEGDLRVIRPLVYVREKDLKIFAQEQVLPVINENCPACFEIPKERARVKTLLSNQEHLYPHLFYSIQQAMRPLMDKDMIVDGHKKFKRSENKYKKSDEQKEQQVEEKVEVDVVEEKEEEEEKQQVTKKGKDHEHKRRTPSTVEMLRKVDTDALVQELMRRGIQLPKK</sequence>
<evidence type="ECO:0000313" key="5">
    <source>
        <dbReference type="Proteomes" id="UP001431209"/>
    </source>
</evidence>
<dbReference type="InterPro" id="IPR000192">
    <property type="entry name" value="Aminotrans_V_dom"/>
</dbReference>
<dbReference type="InterPro" id="IPR011063">
    <property type="entry name" value="TilS/TtcA_N"/>
</dbReference>
<evidence type="ECO:0000313" key="4">
    <source>
        <dbReference type="EMBL" id="KAL0484979.1"/>
    </source>
</evidence>
<feature type="domain" description="tRNA(Ile)-lysidine/2-thiocytidine synthase N-terminal" evidence="3">
    <location>
        <begin position="660"/>
        <end position="823"/>
    </location>
</feature>
<evidence type="ECO:0000259" key="3">
    <source>
        <dbReference type="Pfam" id="PF01171"/>
    </source>
</evidence>
<dbReference type="InterPro" id="IPR015421">
    <property type="entry name" value="PyrdxlP-dep_Trfase_major"/>
</dbReference>
<feature type="compositionally biased region" description="Basic and acidic residues" evidence="1">
    <location>
        <begin position="915"/>
        <end position="925"/>
    </location>
</feature>
<dbReference type="Pfam" id="PF01171">
    <property type="entry name" value="ATP_bind_3"/>
    <property type="match status" value="1"/>
</dbReference>
<dbReference type="InterPro" id="IPR015422">
    <property type="entry name" value="PyrdxlP-dep_Trfase_small"/>
</dbReference>
<comment type="caution">
    <text evidence="4">The sequence shown here is derived from an EMBL/GenBank/DDBJ whole genome shotgun (WGS) entry which is preliminary data.</text>
</comment>
<dbReference type="InterPro" id="IPR015424">
    <property type="entry name" value="PyrdxlP-dep_Trfase"/>
</dbReference>
<protein>
    <submittedName>
        <fullName evidence="4">TtcA</fullName>
    </submittedName>
</protein>
<name>A0AAW2Z7S7_9EUKA</name>
<accession>A0AAW2Z7S7</accession>
<dbReference type="Gene3D" id="3.40.640.10">
    <property type="entry name" value="Type I PLP-dependent aspartate aminotransferase-like (Major domain)"/>
    <property type="match status" value="1"/>
</dbReference>
<feature type="compositionally biased region" description="Acidic residues" evidence="1">
    <location>
        <begin position="904"/>
        <end position="914"/>
    </location>
</feature>
<dbReference type="PANTHER" id="PTHR43686:SF1">
    <property type="entry name" value="AMINOTRAN_5 DOMAIN-CONTAINING PROTEIN"/>
    <property type="match status" value="1"/>
</dbReference>
<dbReference type="EMBL" id="JAOPGA020001095">
    <property type="protein sequence ID" value="KAL0484979.1"/>
    <property type="molecule type" value="Genomic_DNA"/>
</dbReference>
<organism evidence="4 5">
    <name type="scientific">Acrasis kona</name>
    <dbReference type="NCBI Taxonomy" id="1008807"/>
    <lineage>
        <taxon>Eukaryota</taxon>
        <taxon>Discoba</taxon>
        <taxon>Heterolobosea</taxon>
        <taxon>Tetramitia</taxon>
        <taxon>Eutetramitia</taxon>
        <taxon>Acrasidae</taxon>
        <taxon>Acrasis</taxon>
    </lineage>
</organism>
<gene>
    <name evidence="4" type="ORF">AKO1_003797</name>
</gene>
<dbReference type="Gene3D" id="3.40.50.620">
    <property type="entry name" value="HUPs"/>
    <property type="match status" value="1"/>
</dbReference>
<evidence type="ECO:0000256" key="1">
    <source>
        <dbReference type="SAM" id="MobiDB-lite"/>
    </source>
</evidence>
<feature type="region of interest" description="Disordered" evidence="1">
    <location>
        <begin position="882"/>
        <end position="940"/>
    </location>
</feature>
<keyword evidence="5" id="KW-1185">Reference proteome</keyword>
<dbReference type="CDD" id="cd24138">
    <property type="entry name" value="TtcA-like"/>
    <property type="match status" value="1"/>
</dbReference>
<dbReference type="AlphaFoldDB" id="A0AAW2Z7S7"/>